<dbReference type="KEGG" id="xyk:GT347_18940"/>
<evidence type="ECO:0000313" key="2">
    <source>
        <dbReference type="EMBL" id="QHI99874.1"/>
    </source>
</evidence>
<dbReference type="PROSITE" id="PS51257">
    <property type="entry name" value="PROKAR_LIPOPROTEIN"/>
    <property type="match status" value="1"/>
</dbReference>
<organism evidence="2 3">
    <name type="scientific">Xylophilus rhododendri</name>
    <dbReference type="NCBI Taxonomy" id="2697032"/>
    <lineage>
        <taxon>Bacteria</taxon>
        <taxon>Pseudomonadati</taxon>
        <taxon>Pseudomonadota</taxon>
        <taxon>Betaproteobacteria</taxon>
        <taxon>Burkholderiales</taxon>
        <taxon>Xylophilus</taxon>
    </lineage>
</organism>
<keyword evidence="3" id="KW-1185">Reference proteome</keyword>
<feature type="chain" id="PRO_5032955379" evidence="1">
    <location>
        <begin position="25"/>
        <end position="799"/>
    </location>
</feature>
<evidence type="ECO:0000313" key="3">
    <source>
        <dbReference type="Proteomes" id="UP000464787"/>
    </source>
</evidence>
<gene>
    <name evidence="2" type="ORF">GT347_18940</name>
</gene>
<protein>
    <submittedName>
        <fullName evidence="2">Capsular biosynthesis protein</fullName>
    </submittedName>
</protein>
<sequence length="799" mass="86690">MRWTGVFAAAGLVLPFWLAACAQAQPVVPAPAFVQDGAGVPFFRFAVDEDGLGGAPDRSAMNRPLDAASRIVAHDGHFFSVGADGKAGGGDDQRVRLFGVNLSFAANFPSDIDAVKLAKRLRKLGFNAVRLHHMDSAPDTRANPPRSVLLPGPFPTFNPEALMRLRRLIEALSAEGLYVDLNLRVGYRFRPTVDQVPPMDGGAAAAPYTAPIYIYTPRMIELEERYARGLIRGLGLRNHPALALVEVSNESSLLAAWRRREWHAAVPRAYEPLLREQWNRWAVKQYGSAAAACKAWDGCPDASAPLDLPMPGDEAIVPGALGQLQEKVSRRARELAQRWWGASAAAGGSDAAPTGRVLRTQDFLRFLADTDRAYYERMRRAVQEETDTRVPVSGTQMDYGGALNHDASTGMDWLDTHFYADHPDFPGNDFNPLNWRIRDASPAAPPWLDRMLVMSYWRDAGKPFVASEISVPFPNRQGGMGTPLIAAFAAQQDWDGLFLFDYADGDTWADVPAGFTLSGDWGRYAMVGQSAQLFRSPLVASLPPAPPLSLPLSGRLAINASEDRWAMDSVLDARTGVRPEMALQRQISVSPRATAWQPVAPAPAATPAFESDRTRGTLLLRSPQARGFFGAVGAGRSLGDATAQLTLRVAGAGPKEARGMASVLLTSLDGKPIADARQLLVSVSGAVRGTQPASMPRRPVDLVPYNGDREFWTFERDPASPGQPSGSREATGPVWVERVAAELRFATTARSATVYPLDGSGRRMAALRADQVRIEAGQLRVPLQVEAAQASLWYEVVAQ</sequence>
<dbReference type="EMBL" id="CP047650">
    <property type="protein sequence ID" value="QHI99874.1"/>
    <property type="molecule type" value="Genomic_DNA"/>
</dbReference>
<feature type="signal peptide" evidence="1">
    <location>
        <begin position="1"/>
        <end position="24"/>
    </location>
</feature>
<name>A0A857J7B9_9BURK</name>
<evidence type="ECO:0000256" key="1">
    <source>
        <dbReference type="SAM" id="SignalP"/>
    </source>
</evidence>
<dbReference type="InterPro" id="IPR017853">
    <property type="entry name" value="GH"/>
</dbReference>
<dbReference type="Proteomes" id="UP000464787">
    <property type="component" value="Chromosome"/>
</dbReference>
<dbReference type="AlphaFoldDB" id="A0A857J7B9"/>
<accession>A0A857J7B9</accession>
<dbReference type="Gene3D" id="3.20.20.80">
    <property type="entry name" value="Glycosidases"/>
    <property type="match status" value="1"/>
</dbReference>
<proteinExistence type="predicted"/>
<reference evidence="2 3" key="1">
    <citation type="submission" date="2020-01" db="EMBL/GenBank/DDBJ databases">
        <title>Genome sequencing of strain KACC 21265.</title>
        <authorList>
            <person name="Heo J."/>
            <person name="Kim S.-J."/>
            <person name="Kim J.-S."/>
            <person name="Hong S.-B."/>
            <person name="Kwon S.-W."/>
        </authorList>
    </citation>
    <scope>NUCLEOTIDE SEQUENCE [LARGE SCALE GENOMIC DNA]</scope>
    <source>
        <strain evidence="2 3">KACC 21265</strain>
    </source>
</reference>
<dbReference type="SUPFAM" id="SSF51445">
    <property type="entry name" value="(Trans)glycosidases"/>
    <property type="match status" value="1"/>
</dbReference>
<keyword evidence="1" id="KW-0732">Signal</keyword>
<dbReference type="RefSeq" id="WP_160553685.1">
    <property type="nucleotide sequence ID" value="NZ_CP047650.1"/>
</dbReference>